<accession>E1YAV7</accession>
<organism evidence="1">
    <name type="scientific">uncultured Desulfobacterium sp</name>
    <dbReference type="NCBI Taxonomy" id="201089"/>
    <lineage>
        <taxon>Bacteria</taxon>
        <taxon>Pseudomonadati</taxon>
        <taxon>Thermodesulfobacteriota</taxon>
        <taxon>Desulfobacteria</taxon>
        <taxon>Desulfobacterales</taxon>
        <taxon>Desulfobacteriaceae</taxon>
        <taxon>Desulfobacterium</taxon>
        <taxon>environmental samples</taxon>
    </lineage>
</organism>
<dbReference type="EMBL" id="FR695866">
    <property type="protein sequence ID" value="CBX27701.1"/>
    <property type="molecule type" value="Genomic_DNA"/>
</dbReference>
<evidence type="ECO:0000313" key="1">
    <source>
        <dbReference type="EMBL" id="CBX27701.1"/>
    </source>
</evidence>
<sequence length="59" mass="6689">MQADKVYGFVGFISLGLHKFHVNEYAAVGEREIPILRFAYAPSPKRNRFMTIAIAFSLV</sequence>
<dbReference type="AlphaFoldDB" id="E1YAV7"/>
<proteinExistence type="predicted"/>
<protein>
    <submittedName>
        <fullName evidence="1">Uncharacterized protein</fullName>
    </submittedName>
</protein>
<gene>
    <name evidence="1" type="ORF">N47_H25230</name>
</gene>
<reference evidence="1" key="1">
    <citation type="journal article" date="2011" name="Environ. Microbiol.">
        <title>Genomic insights into the metabolic potential of the polycyclic aromatic hydrocarbon degrading sulfate-reducing Deltaproteobacterium N47.</title>
        <authorList>
            <person name="Bergmann F."/>
            <person name="Selesi D."/>
            <person name="Weinmaier T."/>
            <person name="Tischler P."/>
            <person name="Rattei T."/>
            <person name="Meckenstock R.U."/>
        </authorList>
    </citation>
    <scope>NUCLEOTIDE SEQUENCE</scope>
</reference>
<name>E1YAV7_9BACT</name>